<accession>A0ABQ5ZZD0</accession>
<dbReference type="RefSeq" id="WP_051610495.1">
    <property type="nucleotide sequence ID" value="NZ_BSOR01000032.1"/>
</dbReference>
<dbReference type="Gene3D" id="3.30.2310.20">
    <property type="entry name" value="RelE-like"/>
    <property type="match status" value="1"/>
</dbReference>
<organism evidence="2 3">
    <name type="scientific">Marinospirillum insulare</name>
    <dbReference type="NCBI Taxonomy" id="217169"/>
    <lineage>
        <taxon>Bacteria</taxon>
        <taxon>Pseudomonadati</taxon>
        <taxon>Pseudomonadota</taxon>
        <taxon>Gammaproteobacteria</taxon>
        <taxon>Oceanospirillales</taxon>
        <taxon>Oceanospirillaceae</taxon>
        <taxon>Marinospirillum</taxon>
    </lineage>
</organism>
<keyword evidence="3" id="KW-1185">Reference proteome</keyword>
<dbReference type="InterPro" id="IPR035093">
    <property type="entry name" value="RelE/ParE_toxin_dom_sf"/>
</dbReference>
<reference evidence="3" key="1">
    <citation type="journal article" date="2019" name="Int. J. Syst. Evol. Microbiol.">
        <title>The Global Catalogue of Microorganisms (GCM) 10K type strain sequencing project: providing services to taxonomists for standard genome sequencing and annotation.</title>
        <authorList>
            <consortium name="The Broad Institute Genomics Platform"/>
            <consortium name="The Broad Institute Genome Sequencing Center for Infectious Disease"/>
            <person name="Wu L."/>
            <person name="Ma J."/>
        </authorList>
    </citation>
    <scope>NUCLEOTIDE SEQUENCE [LARGE SCALE GENOMIC DNA]</scope>
    <source>
        <strain evidence="3">NBRC 100033</strain>
    </source>
</reference>
<gene>
    <name evidence="2" type="ORF">GCM10007878_18760</name>
</gene>
<dbReference type="SUPFAM" id="SSF143011">
    <property type="entry name" value="RelE-like"/>
    <property type="match status" value="1"/>
</dbReference>
<protein>
    <submittedName>
        <fullName evidence="2">Plasmid stabilization protein</fullName>
    </submittedName>
</protein>
<dbReference type="EMBL" id="BSOR01000032">
    <property type="protein sequence ID" value="GLR64438.1"/>
    <property type="molecule type" value="Genomic_DNA"/>
</dbReference>
<name>A0ABQ5ZZD0_9GAMM</name>
<proteinExistence type="predicted"/>
<dbReference type="Proteomes" id="UP001156682">
    <property type="component" value="Unassembled WGS sequence"/>
</dbReference>
<evidence type="ECO:0000313" key="2">
    <source>
        <dbReference type="EMBL" id="GLR64438.1"/>
    </source>
</evidence>
<keyword evidence="1" id="KW-1277">Toxin-antitoxin system</keyword>
<evidence type="ECO:0000313" key="3">
    <source>
        <dbReference type="Proteomes" id="UP001156682"/>
    </source>
</evidence>
<dbReference type="InterPro" id="IPR007712">
    <property type="entry name" value="RelE/ParE_toxin"/>
</dbReference>
<evidence type="ECO:0000256" key="1">
    <source>
        <dbReference type="ARBA" id="ARBA00022649"/>
    </source>
</evidence>
<comment type="caution">
    <text evidence="2">The sequence shown here is derived from an EMBL/GenBank/DDBJ whole genome shotgun (WGS) entry which is preliminary data.</text>
</comment>
<dbReference type="Pfam" id="PF05016">
    <property type="entry name" value="ParE_toxin"/>
    <property type="match status" value="1"/>
</dbReference>
<sequence>MIEVRYSPGSLKDLQRVVEFVEVKNPYTARRIAIDLQEGISKLKQFPKIGLPVSKAPDPERIRDLYIGNYTARYLIADSVIYILRVWHNKENERNL</sequence>